<feature type="region of interest" description="Disordered" evidence="1">
    <location>
        <begin position="397"/>
        <end position="422"/>
    </location>
</feature>
<name>A0AAD7IWE7_9AGAR</name>
<evidence type="ECO:0000313" key="3">
    <source>
        <dbReference type="Proteomes" id="UP001215280"/>
    </source>
</evidence>
<evidence type="ECO:0000313" key="2">
    <source>
        <dbReference type="EMBL" id="KAJ7751905.1"/>
    </source>
</evidence>
<organism evidence="2 3">
    <name type="scientific">Mycena maculata</name>
    <dbReference type="NCBI Taxonomy" id="230809"/>
    <lineage>
        <taxon>Eukaryota</taxon>
        <taxon>Fungi</taxon>
        <taxon>Dikarya</taxon>
        <taxon>Basidiomycota</taxon>
        <taxon>Agaricomycotina</taxon>
        <taxon>Agaricomycetes</taxon>
        <taxon>Agaricomycetidae</taxon>
        <taxon>Agaricales</taxon>
        <taxon>Marasmiineae</taxon>
        <taxon>Mycenaceae</taxon>
        <taxon>Mycena</taxon>
    </lineage>
</organism>
<dbReference type="EMBL" id="JARJLG010000076">
    <property type="protein sequence ID" value="KAJ7751905.1"/>
    <property type="molecule type" value="Genomic_DNA"/>
</dbReference>
<comment type="caution">
    <text evidence="2">The sequence shown here is derived from an EMBL/GenBank/DDBJ whole genome shotgun (WGS) entry which is preliminary data.</text>
</comment>
<feature type="compositionally biased region" description="Basic and acidic residues" evidence="1">
    <location>
        <begin position="945"/>
        <end position="958"/>
    </location>
</feature>
<feature type="region of interest" description="Disordered" evidence="1">
    <location>
        <begin position="940"/>
        <end position="987"/>
    </location>
</feature>
<protein>
    <submittedName>
        <fullName evidence="2">Uncharacterized protein</fullName>
    </submittedName>
</protein>
<sequence>MRECKTPNVPSFSALRKKQAQLTREVNVIPRAHTSALGNKYYMNHPLDLLALDWANPCVRKLMQVYPEVTTTVSQLYHGSKWVEELDLDDLSPMWANWKVASHRHFYIKELAQLSNGQYVVPLKWIIFKNIEHAECYRVSHYPESNIFIIQTHEVARIPATELRYNILDLCAQGITMKFAGSPNWTKNQCNPVRQIANGKPVFHLRIMPWSDDVSGNVSKQYNPHMNIYVVNANIPHKKLSQEYFVRFCCTSPNASSGEQFDGMSEDFKPGKYHPAYDCLLEQDILFRIDPHCLPADNPAQAENSSGSGAKANFRCRYDKSGGTATEYETDEGYHAQFEPGISRTPEETVETIKEQIFAACLGVQDAVDAIHTRTGVKDKTASFWMEQLVSKARALQNERISDPRTRDQRLNDPTLKGPAKAEVKSEIKAQIQTELFDWVIMQPPERYAKLPTVSTSTATELRPGDHFNVLLRLRGLDPHKDSPFEILHTYLLGIDKYVWHDTSNPKVWDDKKCELFATRLQSSSIDGLTLPPIRARYLVKYRNSLIGKHFKALQQLAVFHFDESLCPPLVLELWKAIGELGAMLWYPEIKNMAEYQADIKILTANVLDIWALIDPNRINTKLKLHILPHGPDDIQRFGPAVVYATEGFECWNAIFRLCSVLSNHLAPSHDIAVTLADMERFKHQVSGGWWKNDSGNFVQAGPKIRDFLTKNKQLQRRLGWAQEITITAGAVKLCAVEKRDPLRWNEALGSCWQPEMSNPAGNVLWNRCKQVISQSGDVCKDGSWVFFKDSKGAVSPGRIFKIITPSSTPTLASVIIEQFALHSEADKRLNMPILSNIHTSAVIGPTDLLFKFNCQHDCQRHKCKFVEDTATVRQGRTVTSPNELPLTMHSVDDDYFLNMHALHNAHLIRETLPRALTAPRPYLADRLATHKELAAQLRVSGPAKRAETNAKRADTLQKNKAARAGRNQRLTENGPRGNNSDEEEVA</sequence>
<evidence type="ECO:0000256" key="1">
    <source>
        <dbReference type="SAM" id="MobiDB-lite"/>
    </source>
</evidence>
<gene>
    <name evidence="2" type="ORF">DFH07DRAFT_745238</name>
</gene>
<dbReference type="PANTHER" id="PTHR31912">
    <property type="entry name" value="IP13529P"/>
    <property type="match status" value="1"/>
</dbReference>
<feature type="compositionally biased region" description="Basic and acidic residues" evidence="1">
    <location>
        <begin position="400"/>
        <end position="411"/>
    </location>
</feature>
<dbReference type="PANTHER" id="PTHR31912:SF34">
    <property type="entry name" value="NOTOCHORD-RELATED PROTEIN"/>
    <property type="match status" value="1"/>
</dbReference>
<keyword evidence="3" id="KW-1185">Reference proteome</keyword>
<dbReference type="Proteomes" id="UP001215280">
    <property type="component" value="Unassembled WGS sequence"/>
</dbReference>
<accession>A0AAD7IWE7</accession>
<reference evidence="2" key="1">
    <citation type="submission" date="2023-03" db="EMBL/GenBank/DDBJ databases">
        <title>Massive genome expansion in bonnet fungi (Mycena s.s.) driven by repeated elements and novel gene families across ecological guilds.</title>
        <authorList>
            <consortium name="Lawrence Berkeley National Laboratory"/>
            <person name="Harder C.B."/>
            <person name="Miyauchi S."/>
            <person name="Viragh M."/>
            <person name="Kuo A."/>
            <person name="Thoen E."/>
            <person name="Andreopoulos B."/>
            <person name="Lu D."/>
            <person name="Skrede I."/>
            <person name="Drula E."/>
            <person name="Henrissat B."/>
            <person name="Morin E."/>
            <person name="Kohler A."/>
            <person name="Barry K."/>
            <person name="LaButti K."/>
            <person name="Morin E."/>
            <person name="Salamov A."/>
            <person name="Lipzen A."/>
            <person name="Mereny Z."/>
            <person name="Hegedus B."/>
            <person name="Baldrian P."/>
            <person name="Stursova M."/>
            <person name="Weitz H."/>
            <person name="Taylor A."/>
            <person name="Grigoriev I.V."/>
            <person name="Nagy L.G."/>
            <person name="Martin F."/>
            <person name="Kauserud H."/>
        </authorList>
    </citation>
    <scope>NUCLEOTIDE SEQUENCE</scope>
    <source>
        <strain evidence="2">CBHHK188m</strain>
    </source>
</reference>
<dbReference type="AlphaFoldDB" id="A0AAD7IWE7"/>
<proteinExistence type="predicted"/>